<name>A0AAP2REX8_9EURY</name>
<organism evidence="2 3">
    <name type="scientific">Methanooceanicella nereidis</name>
    <dbReference type="NCBI Taxonomy" id="2052831"/>
    <lineage>
        <taxon>Archaea</taxon>
        <taxon>Methanobacteriati</taxon>
        <taxon>Methanobacteriota</taxon>
        <taxon>Stenosarchaea group</taxon>
        <taxon>Methanomicrobia</taxon>
        <taxon>Methanocellales</taxon>
        <taxon>Methanocellaceae</taxon>
        <taxon>Methanooceanicella</taxon>
    </lineage>
</organism>
<dbReference type="Gene3D" id="3.40.50.150">
    <property type="entry name" value="Vaccinia Virus protein VP39"/>
    <property type="match status" value="1"/>
</dbReference>
<dbReference type="EMBL" id="PGCK01000013">
    <property type="protein sequence ID" value="MCD1296109.1"/>
    <property type="molecule type" value="Genomic_DNA"/>
</dbReference>
<accession>A0AAP2REX8</accession>
<dbReference type="InterPro" id="IPR029063">
    <property type="entry name" value="SAM-dependent_MTases_sf"/>
</dbReference>
<dbReference type="Proteomes" id="UP001320159">
    <property type="component" value="Unassembled WGS sequence"/>
</dbReference>
<gene>
    <name evidence="2" type="ORF">CUJ83_13985</name>
</gene>
<dbReference type="SUPFAM" id="SSF53335">
    <property type="entry name" value="S-adenosyl-L-methionine-dependent methyltransferases"/>
    <property type="match status" value="1"/>
</dbReference>
<evidence type="ECO:0000313" key="3">
    <source>
        <dbReference type="Proteomes" id="UP001320159"/>
    </source>
</evidence>
<evidence type="ECO:0000313" key="2">
    <source>
        <dbReference type="EMBL" id="MCD1296109.1"/>
    </source>
</evidence>
<keyword evidence="3" id="KW-1185">Reference proteome</keyword>
<reference evidence="2 3" key="1">
    <citation type="submission" date="2017-11" db="EMBL/GenBank/DDBJ databases">
        <title>Isolation and Characterization of Family Methanocellaceae Species from Potential Methane Hydrate Area Offshore Southwestern Taiwan.</title>
        <authorList>
            <person name="Zhang W.-L."/>
            <person name="Chen W.-C."/>
            <person name="Lai M.-C."/>
            <person name="Chen S.-C."/>
        </authorList>
    </citation>
    <scope>NUCLEOTIDE SEQUENCE [LARGE SCALE GENOMIC DNA]</scope>
    <source>
        <strain evidence="2 3">CWC-04</strain>
    </source>
</reference>
<dbReference type="CDD" id="cd02440">
    <property type="entry name" value="AdoMet_MTases"/>
    <property type="match status" value="1"/>
</dbReference>
<sequence length="389" mass="44882">MGDNSGNKKQIGQSLDSILLSNTLIKSNDIDVESIMADINNKLVQNRINKFVDDNEIKFIDNSLGTKVNLFDIDLSILNYNKDINNYNYSITSHRKVLGPVIVKGRQMVNDEVRRYIDPIIEKQNNFNYEIIRILMAINGHISTLKSSDICERLNKLESGHFEDRISSFESSDLMGRIQILEEKMCNINEPEMTNWSKFYNKNITEDDLKGIIEHHMEFVELIKHFSCMSAGDNVPKLIEIGLGTASFSIYFSRYAYSCIGIDNDPLIVKRAIETSKKLGGFAKFVMIDAFDLDIFKEEQFDIAFSQGTMEHFDNNSLIELLSKQLTIAKYVAFSVPSVHWPYREYGNERKMTVEEWETILKDAGFRILHLDYYKEKLHIGCIITKERS</sequence>
<dbReference type="AlphaFoldDB" id="A0AAP2REX8"/>
<comment type="caution">
    <text evidence="2">The sequence shown here is derived from an EMBL/GenBank/DDBJ whole genome shotgun (WGS) entry which is preliminary data.</text>
</comment>
<proteinExistence type="predicted"/>
<dbReference type="GO" id="GO:0008757">
    <property type="term" value="F:S-adenosylmethionine-dependent methyltransferase activity"/>
    <property type="evidence" value="ECO:0007669"/>
    <property type="project" value="InterPro"/>
</dbReference>
<feature type="domain" description="Methyltransferase type 11" evidence="1">
    <location>
        <begin position="240"/>
        <end position="315"/>
    </location>
</feature>
<dbReference type="Pfam" id="PF08241">
    <property type="entry name" value="Methyltransf_11"/>
    <property type="match status" value="1"/>
</dbReference>
<protein>
    <recommendedName>
        <fullName evidence="1">Methyltransferase type 11 domain-containing protein</fullName>
    </recommendedName>
</protein>
<evidence type="ECO:0000259" key="1">
    <source>
        <dbReference type="Pfam" id="PF08241"/>
    </source>
</evidence>
<dbReference type="InterPro" id="IPR013216">
    <property type="entry name" value="Methyltransf_11"/>
</dbReference>
<dbReference type="RefSeq" id="WP_230742995.1">
    <property type="nucleotide sequence ID" value="NZ_PGCK01000013.1"/>
</dbReference>